<dbReference type="AlphaFoldDB" id="A0A4V6W9T4"/>
<dbReference type="EMBL" id="SSTM01000002">
    <property type="protein sequence ID" value="TJW11476.1"/>
    <property type="molecule type" value="Genomic_DNA"/>
</dbReference>
<dbReference type="SUPFAM" id="SSF53335">
    <property type="entry name" value="S-adenosyl-L-methionine-dependent methyltransferases"/>
    <property type="match status" value="1"/>
</dbReference>
<evidence type="ECO:0000313" key="3">
    <source>
        <dbReference type="EMBL" id="TJW11476.1"/>
    </source>
</evidence>
<dbReference type="PANTHER" id="PTHR44068:SF1">
    <property type="entry name" value="HYPOTHETICAL LOC100005854"/>
    <property type="match status" value="1"/>
</dbReference>
<dbReference type="Proteomes" id="UP000309454">
    <property type="component" value="Unassembled WGS sequence"/>
</dbReference>
<feature type="domain" description="Methyltransferase type 11" evidence="2">
    <location>
        <begin position="50"/>
        <end position="143"/>
    </location>
</feature>
<dbReference type="PANTHER" id="PTHR44068">
    <property type="entry name" value="ZGC:194242"/>
    <property type="match status" value="1"/>
</dbReference>
<dbReference type="InterPro" id="IPR029063">
    <property type="entry name" value="SAM-dependent_MTases_sf"/>
</dbReference>
<dbReference type="OrthoDB" id="9769602at2"/>
<dbReference type="GO" id="GO:0032259">
    <property type="term" value="P:methylation"/>
    <property type="evidence" value="ECO:0007669"/>
    <property type="project" value="UniProtKB-KW"/>
</dbReference>
<reference evidence="3 4" key="1">
    <citation type="submission" date="2019-04" db="EMBL/GenBank/DDBJ databases">
        <title>Microbes associate with the intestines of laboratory mice.</title>
        <authorList>
            <person name="Navarre W."/>
            <person name="Wong E."/>
            <person name="Huang K.C."/>
            <person name="Tropini C."/>
            <person name="Ng K."/>
            <person name="Yu B."/>
        </authorList>
    </citation>
    <scope>NUCLEOTIDE SEQUENCE [LARGE SCALE GENOMIC DNA]</scope>
    <source>
        <strain evidence="3 4">NM48_B13</strain>
    </source>
</reference>
<comment type="caution">
    <text evidence="3">The sequence shown here is derived from an EMBL/GenBank/DDBJ whole genome shotgun (WGS) entry which is preliminary data.</text>
</comment>
<sequence length="200" mass="22129">MSFNEYIAAQFANPHGLGGRIVMAVMNRQNAQMYETTERLLRPQAGDTVLDIGCGNGAMMERIAHRCDCRLIGTDISSDVLKSAKHRLKGKDVELLWCPVDDMPIENATVDKALTINTLYFWEDLASGFAEIARALKPGGLFIGTHYTNQSIESYSHTQFGYRMHAESEVLSAAQSAGFAFEVQPIMGGRAYCVVCRRQA</sequence>
<organism evidence="3 4">
    <name type="scientific">Parvibacter caecicola</name>
    <dbReference type="NCBI Taxonomy" id="747645"/>
    <lineage>
        <taxon>Bacteria</taxon>
        <taxon>Bacillati</taxon>
        <taxon>Actinomycetota</taxon>
        <taxon>Coriobacteriia</taxon>
        <taxon>Coriobacteriales</taxon>
        <taxon>Coriobacteriaceae</taxon>
        <taxon>Parvibacter</taxon>
    </lineage>
</organism>
<dbReference type="GO" id="GO:0016126">
    <property type="term" value="P:sterol biosynthetic process"/>
    <property type="evidence" value="ECO:0007669"/>
    <property type="project" value="TreeGrafter"/>
</dbReference>
<keyword evidence="4" id="KW-1185">Reference proteome</keyword>
<gene>
    <name evidence="3" type="ORF">E5982_04555</name>
</gene>
<name>A0A4V6W9T4_9ACTN</name>
<evidence type="ECO:0000313" key="4">
    <source>
        <dbReference type="Proteomes" id="UP000309454"/>
    </source>
</evidence>
<evidence type="ECO:0000259" key="2">
    <source>
        <dbReference type="Pfam" id="PF08241"/>
    </source>
</evidence>
<keyword evidence="3" id="KW-0489">Methyltransferase</keyword>
<protein>
    <submittedName>
        <fullName evidence="3">Class I SAM-dependent methyltransferase</fullName>
    </submittedName>
</protein>
<evidence type="ECO:0000256" key="1">
    <source>
        <dbReference type="ARBA" id="ARBA00022679"/>
    </source>
</evidence>
<accession>A0A4V6W9T4</accession>
<dbReference type="InterPro" id="IPR050447">
    <property type="entry name" value="Erg6_SMT_methyltransf"/>
</dbReference>
<keyword evidence="1 3" id="KW-0808">Transferase</keyword>
<dbReference type="GO" id="GO:0003838">
    <property type="term" value="F:sterol 24-C-methyltransferase activity"/>
    <property type="evidence" value="ECO:0007669"/>
    <property type="project" value="TreeGrafter"/>
</dbReference>
<proteinExistence type="predicted"/>
<dbReference type="InterPro" id="IPR013216">
    <property type="entry name" value="Methyltransf_11"/>
</dbReference>
<dbReference type="Gene3D" id="3.40.50.150">
    <property type="entry name" value="Vaccinia Virus protein VP39"/>
    <property type="match status" value="1"/>
</dbReference>
<dbReference type="RefSeq" id="WP_136845602.1">
    <property type="nucleotide sequence ID" value="NZ_SSTM01000002.1"/>
</dbReference>
<dbReference type="Pfam" id="PF08241">
    <property type="entry name" value="Methyltransf_11"/>
    <property type="match status" value="1"/>
</dbReference>
<dbReference type="CDD" id="cd02440">
    <property type="entry name" value="AdoMet_MTases"/>
    <property type="match status" value="1"/>
</dbReference>